<evidence type="ECO:0000256" key="2">
    <source>
        <dbReference type="ARBA" id="ARBA00022816"/>
    </source>
</evidence>
<keyword evidence="10" id="KW-1185">Reference proteome</keyword>
<keyword evidence="6 7" id="KW-0539">Nucleus</keyword>
<dbReference type="GO" id="GO:0031080">
    <property type="term" value="C:nuclear pore outer ring"/>
    <property type="evidence" value="ECO:0007669"/>
    <property type="project" value="TreeGrafter"/>
</dbReference>
<keyword evidence="7" id="KW-0472">Membrane</keyword>
<feature type="compositionally biased region" description="Polar residues" evidence="8">
    <location>
        <begin position="32"/>
        <end position="43"/>
    </location>
</feature>
<keyword evidence="5 7" id="KW-0906">Nuclear pore complex</keyword>
<evidence type="ECO:0000256" key="7">
    <source>
        <dbReference type="RuleBase" id="RU365072"/>
    </source>
</evidence>
<dbReference type="EMBL" id="AWUE01020789">
    <property type="protein sequence ID" value="OMO66083.1"/>
    <property type="molecule type" value="Genomic_DNA"/>
</dbReference>
<evidence type="ECO:0000313" key="10">
    <source>
        <dbReference type="Proteomes" id="UP000187203"/>
    </source>
</evidence>
<accession>A0A1R3H6X9</accession>
<evidence type="ECO:0000256" key="1">
    <source>
        <dbReference type="ARBA" id="ARBA00022448"/>
    </source>
</evidence>
<sequence length="1090" mass="123365">MDVEMETSPSYFDPQDHSARELFRRYGKRNSRSSNSPRQESGVSKFNEAKLLYEGQVIHSPTNAALLLENIKQEAESFDTDYFDGTPARTQSASKRRPSNDGHPNLDADDATDSIRRLGSYAMKACKIEEALLADNADATFDLFESLLDSARQGLMPIPDLILQFEKSCRKVSESIRYGSIIRHRVVEDKLMRQRAQLLLDEAATWSLLWYLYGKGITDEPPEESILSPSTSHIEACQFVVNDHTAQLCLRIVHWLEGLASKALDLESKVRGSHVGTYLPKSGIWYHTQRYLKKGSSAANTVHHLDFDAPTREHAHQLPDDKKQDESLLEDVWTLLRAGRLEEACDLCRSAGQPWRSATICPFGGMDLFPSVEALRKNGKNRTLQAIELESGIGHQLHLWKWASYCASERISEQNGGKYEIAVYASQCSNLKRMLPICADWETACWAMAKSWLEIQVDIELARSQPGRMEQLKRYENGIDGSPGGNDGNSQPSSGPESWPLPVLNQQPRDLSALLQKLHSGEMVHEAVTRGCKEQQRQIQMNLMLGDIPHLLELIWSWIAPSEDDQSISRPRDPQMIRFGAHLVLVLRYLLTDEMMDPFREKLMNVGDRILHVYSMFLFSKHHEEWVGIYASQLARHRCVDLFVHMMELRLNSSVHVKHKIFLSAMVYLPFSQGDDSKGSFEEIIERILSRSRETKVGKYDESSDVVEQHRLQSLQKALFVQWLCFTPPSTIDGFEDVTAKLHSRALMHSNVLFREFALISMWRVPAMPIGAHELLSLLAEPLKRLSETHGNLEDYVSENLKEFQDWNEYYSCDATFRNWLKIELENAEVSPDELSAEETQRAIAAAKETLDLSLSLLLREENPWMIFMEEHVNESMEPLFLELHATATLRLPSGESMCPDATVCAALMSALYSSVTEEVVLERQLKVNVSISSRDSYSIEVVLRCLAVEGDGIGSHILNDGGLLGAVVAAGFKGELARFQAGVTMEISRLDAWFSSNDGSLEGPATYIVRGLCRRCCIPEIILRCMQVSVSLVESDNTPDSHDQLVELVSSSETGFILLFSQQQLQEFLLFEREYSICKMELQEQQLSS</sequence>
<reference evidence="10" key="1">
    <citation type="submission" date="2013-09" db="EMBL/GenBank/DDBJ databases">
        <title>Corchorus olitorius genome sequencing.</title>
        <authorList>
            <person name="Alam M."/>
            <person name="Haque M.S."/>
            <person name="Islam M.S."/>
            <person name="Emdad E.M."/>
            <person name="Islam M.M."/>
            <person name="Ahmed B."/>
            <person name="Halim A."/>
            <person name="Hossen Q.M.M."/>
            <person name="Hossain M.Z."/>
            <person name="Ahmed R."/>
            <person name="Khan M.M."/>
            <person name="Islam R."/>
            <person name="Rashid M.M."/>
            <person name="Khan S.A."/>
            <person name="Rahman M.S."/>
            <person name="Alam M."/>
            <person name="Yahiya A.S."/>
            <person name="Khan M.S."/>
            <person name="Azam M.S."/>
            <person name="Haque T."/>
            <person name="Lashkar M.Z.H."/>
            <person name="Akhand A.I."/>
            <person name="Morshed G."/>
            <person name="Roy S."/>
            <person name="Uddin K.S."/>
            <person name="Rabeya T."/>
            <person name="Hossain A.S."/>
            <person name="Chowdhury A."/>
            <person name="Snigdha A.R."/>
            <person name="Mortoza M.S."/>
            <person name="Matin S.A."/>
            <person name="Hoque S.M.E."/>
            <person name="Islam M.K."/>
            <person name="Roy D.K."/>
            <person name="Haider R."/>
            <person name="Moosa M.M."/>
            <person name="Elias S.M."/>
            <person name="Hasan A.M."/>
            <person name="Jahan S."/>
            <person name="Shafiuddin M."/>
            <person name="Mahmood N."/>
            <person name="Shommy N.S."/>
        </authorList>
    </citation>
    <scope>NUCLEOTIDE SEQUENCE [LARGE SCALE GENOMIC DNA]</scope>
    <source>
        <strain evidence="10">cv. O-4</strain>
    </source>
</reference>
<organism evidence="9 10">
    <name type="scientific">Corchorus olitorius</name>
    <dbReference type="NCBI Taxonomy" id="93759"/>
    <lineage>
        <taxon>Eukaryota</taxon>
        <taxon>Viridiplantae</taxon>
        <taxon>Streptophyta</taxon>
        <taxon>Embryophyta</taxon>
        <taxon>Tracheophyta</taxon>
        <taxon>Spermatophyta</taxon>
        <taxon>Magnoliopsida</taxon>
        <taxon>eudicotyledons</taxon>
        <taxon>Gunneridae</taxon>
        <taxon>Pentapetalae</taxon>
        <taxon>rosids</taxon>
        <taxon>malvids</taxon>
        <taxon>Malvales</taxon>
        <taxon>Malvaceae</taxon>
        <taxon>Grewioideae</taxon>
        <taxon>Apeibeae</taxon>
        <taxon>Corchorus</taxon>
    </lineage>
</organism>
<keyword evidence="2" id="KW-0509">mRNA transport</keyword>
<comment type="similarity">
    <text evidence="7">Belongs to the nucleoporin Nup84/Nup107 family.</text>
</comment>
<dbReference type="GO" id="GO:0000973">
    <property type="term" value="P:post-transcriptional tethering of RNA polymerase II gene DNA at nuclear periphery"/>
    <property type="evidence" value="ECO:0007669"/>
    <property type="project" value="TreeGrafter"/>
</dbReference>
<dbReference type="PANTHER" id="PTHR13003">
    <property type="entry name" value="NUP107-RELATED"/>
    <property type="match status" value="1"/>
</dbReference>
<comment type="subcellular location">
    <subcellularLocation>
        <location evidence="7">Nucleus</location>
        <location evidence="7">Nuclear pore complex</location>
    </subcellularLocation>
    <subcellularLocation>
        <location evidence="7">Nucleus membrane</location>
    </subcellularLocation>
</comment>
<evidence type="ECO:0000313" key="9">
    <source>
        <dbReference type="EMBL" id="OMO66083.1"/>
    </source>
</evidence>
<keyword evidence="3" id="KW-0653">Protein transport</keyword>
<feature type="region of interest" description="Disordered" evidence="8">
    <location>
        <begin position="1"/>
        <end position="43"/>
    </location>
</feature>
<dbReference type="PANTHER" id="PTHR13003:SF2">
    <property type="entry name" value="NUCLEAR PORE COMPLEX PROTEIN NUP107"/>
    <property type="match status" value="1"/>
</dbReference>
<evidence type="ECO:0000256" key="4">
    <source>
        <dbReference type="ARBA" id="ARBA00023010"/>
    </source>
</evidence>
<dbReference type="GO" id="GO:0006406">
    <property type="term" value="P:mRNA export from nucleus"/>
    <property type="evidence" value="ECO:0007669"/>
    <property type="project" value="TreeGrafter"/>
</dbReference>
<comment type="function">
    <text evidence="7">Functions as a component of the nuclear pore complex (NPC).</text>
</comment>
<dbReference type="GO" id="GO:0031965">
    <property type="term" value="C:nuclear membrane"/>
    <property type="evidence" value="ECO:0007669"/>
    <property type="project" value="UniProtKB-SubCell"/>
</dbReference>
<feature type="region of interest" description="Disordered" evidence="8">
    <location>
        <begin position="475"/>
        <end position="502"/>
    </location>
</feature>
<dbReference type="Proteomes" id="UP000187203">
    <property type="component" value="Unassembled WGS sequence"/>
</dbReference>
<protein>
    <recommendedName>
        <fullName evidence="7">Nuclear pore complex protein</fullName>
    </recommendedName>
</protein>
<dbReference type="Gene3D" id="1.10.3450.20">
    <property type="match status" value="1"/>
</dbReference>
<comment type="caution">
    <text evidence="9">The sequence shown here is derived from an EMBL/GenBank/DDBJ whole genome shotgun (WGS) entry which is preliminary data.</text>
</comment>
<dbReference type="OrthoDB" id="3098at2759"/>
<evidence type="ECO:0000256" key="5">
    <source>
        <dbReference type="ARBA" id="ARBA00023132"/>
    </source>
</evidence>
<dbReference type="STRING" id="93759.A0A1R3H6X9"/>
<keyword evidence="1 7" id="KW-0813">Transport</keyword>
<dbReference type="GO" id="GO:0006606">
    <property type="term" value="P:protein import into nucleus"/>
    <property type="evidence" value="ECO:0007669"/>
    <property type="project" value="TreeGrafter"/>
</dbReference>
<evidence type="ECO:0000256" key="3">
    <source>
        <dbReference type="ARBA" id="ARBA00022927"/>
    </source>
</evidence>
<proteinExistence type="inferred from homology"/>
<dbReference type="Gene3D" id="1.20.190.50">
    <property type="match status" value="2"/>
</dbReference>
<keyword evidence="4 7" id="KW-0811">Translocation</keyword>
<dbReference type="GO" id="GO:0017056">
    <property type="term" value="F:structural constituent of nuclear pore"/>
    <property type="evidence" value="ECO:0007669"/>
    <property type="project" value="UniProtKB-UniRule"/>
</dbReference>
<dbReference type="FunFam" id="1.20.190.50:FF:000006">
    <property type="entry name" value="Nuclear pore complex protein"/>
    <property type="match status" value="1"/>
</dbReference>
<gene>
    <name evidence="9" type="ORF">COLO4_30797</name>
</gene>
<dbReference type="InterPro" id="IPR007252">
    <property type="entry name" value="Nup84/Nup107"/>
</dbReference>
<dbReference type="AlphaFoldDB" id="A0A1R3H6X9"/>
<feature type="region of interest" description="Disordered" evidence="8">
    <location>
        <begin position="79"/>
        <end position="111"/>
    </location>
</feature>
<name>A0A1R3H6X9_9ROSI</name>
<dbReference type="Pfam" id="PF04121">
    <property type="entry name" value="Nup84_Nup100"/>
    <property type="match status" value="1"/>
</dbReference>
<comment type="subunit">
    <text evidence="7">Part of the nuclear pore complex (NPC).</text>
</comment>
<feature type="compositionally biased region" description="Basic and acidic residues" evidence="8">
    <location>
        <begin position="14"/>
        <end position="24"/>
    </location>
</feature>
<evidence type="ECO:0000256" key="8">
    <source>
        <dbReference type="SAM" id="MobiDB-lite"/>
    </source>
</evidence>
<evidence type="ECO:0000256" key="6">
    <source>
        <dbReference type="ARBA" id="ARBA00023242"/>
    </source>
</evidence>